<protein>
    <submittedName>
        <fullName evidence="1">Uncharacterized protein</fullName>
    </submittedName>
</protein>
<dbReference type="EMBL" id="MN740019">
    <property type="protein sequence ID" value="QHT84539.1"/>
    <property type="molecule type" value="Genomic_DNA"/>
</dbReference>
<proteinExistence type="predicted"/>
<organism evidence="1">
    <name type="scientific">viral metagenome</name>
    <dbReference type="NCBI Taxonomy" id="1070528"/>
    <lineage>
        <taxon>unclassified sequences</taxon>
        <taxon>metagenomes</taxon>
        <taxon>organismal metagenomes</taxon>
    </lineage>
</organism>
<reference evidence="1" key="1">
    <citation type="journal article" date="2020" name="Nature">
        <title>Giant virus diversity and host interactions through global metagenomics.</title>
        <authorList>
            <person name="Schulz F."/>
            <person name="Roux S."/>
            <person name="Paez-Espino D."/>
            <person name="Jungbluth S."/>
            <person name="Walsh D.A."/>
            <person name="Denef V.J."/>
            <person name="McMahon K.D."/>
            <person name="Konstantinidis K.T."/>
            <person name="Eloe-Fadrosh E.A."/>
            <person name="Kyrpides N.C."/>
            <person name="Woyke T."/>
        </authorList>
    </citation>
    <scope>NUCLEOTIDE SEQUENCE</scope>
    <source>
        <strain evidence="1">GVMAG-M-3300023184-177</strain>
    </source>
</reference>
<dbReference type="AlphaFoldDB" id="A0A6C0HVI7"/>
<accession>A0A6C0HVI7</accession>
<sequence>MSNLNNVYLNCPGLMSDGRAQPTDYKSHNEVLKITQQGLPTSYDYRVKLQGSGLRDITDNIRYNMCKEIPAGDIKLNREISLIVEKGNYLDAFAPLASSSFFNTPVQKVVVATPELTRPATKLPMYSIYKPTISA</sequence>
<name>A0A6C0HVI7_9ZZZZ</name>
<evidence type="ECO:0000313" key="1">
    <source>
        <dbReference type="EMBL" id="QHT84539.1"/>
    </source>
</evidence>